<dbReference type="OMA" id="FRSYQGW"/>
<dbReference type="Gene3D" id="2.60.120.330">
    <property type="entry name" value="B-lactam Antibiotic, Isopenicillin N Synthase, Chain"/>
    <property type="match status" value="1"/>
</dbReference>
<dbReference type="EMBL" id="JH687404">
    <property type="protein sequence ID" value="EIM79482.1"/>
    <property type="molecule type" value="Genomic_DNA"/>
</dbReference>
<sequence>MAQALAKATPAQKSAGDISDAFASLSGHTVVLEPRFAQLKKQLWKDNMLQSWREVLDELKITTKEIAATGPDIILRVQFEQIKSGKVDPEVLKRVRAVGTMIVEGAISEEEALKWKADILEYARVNKDHVRGYPADNIQVYEFYNSRSQTAARTHPNAIITHKWLLATLLHASDPKSKISLETPISYYDRLRIRQPGDATFALGPHIDGGSLERWEDPGYRSCFASILNTNPLNGNSWRAHDSFDVSPRIEANSDLYKTSSGQCSVYRPWQGMSLFSPPLFSFVWASLLPTSARSSRLRRAHLSA</sequence>
<dbReference type="InterPro" id="IPR010856">
    <property type="entry name" value="Gig2-like"/>
</dbReference>
<accession>R7RYS2</accession>
<name>R7RYS2_STEHR</name>
<dbReference type="AlphaFoldDB" id="R7RYS2"/>
<dbReference type="SUPFAM" id="SSF51197">
    <property type="entry name" value="Clavaminate synthase-like"/>
    <property type="match status" value="1"/>
</dbReference>
<evidence type="ECO:0000313" key="2">
    <source>
        <dbReference type="Proteomes" id="UP000053927"/>
    </source>
</evidence>
<dbReference type="OrthoDB" id="8249012at2759"/>
<protein>
    <recommendedName>
        <fullName evidence="3">DUF1479-domain-containing protein</fullName>
    </recommendedName>
</protein>
<dbReference type="Proteomes" id="UP000053927">
    <property type="component" value="Unassembled WGS sequence"/>
</dbReference>
<dbReference type="KEGG" id="shs:STEHIDRAFT_126484"/>
<keyword evidence="2" id="KW-1185">Reference proteome</keyword>
<dbReference type="PANTHER" id="PTHR30613">
    <property type="entry name" value="UNCHARACTERIZED PROTEIN YBIU-RELATED"/>
    <property type="match status" value="1"/>
</dbReference>
<proteinExistence type="predicted"/>
<organism evidence="1 2">
    <name type="scientific">Stereum hirsutum (strain FP-91666)</name>
    <name type="common">White-rot fungus</name>
    <dbReference type="NCBI Taxonomy" id="721885"/>
    <lineage>
        <taxon>Eukaryota</taxon>
        <taxon>Fungi</taxon>
        <taxon>Dikarya</taxon>
        <taxon>Basidiomycota</taxon>
        <taxon>Agaricomycotina</taxon>
        <taxon>Agaricomycetes</taxon>
        <taxon>Russulales</taxon>
        <taxon>Stereaceae</taxon>
        <taxon>Stereum</taxon>
    </lineage>
</organism>
<evidence type="ECO:0008006" key="3">
    <source>
        <dbReference type="Google" id="ProtNLM"/>
    </source>
</evidence>
<dbReference type="GeneID" id="18797770"/>
<reference evidence="2" key="1">
    <citation type="journal article" date="2012" name="Science">
        <title>The Paleozoic origin of enzymatic lignin decomposition reconstructed from 31 fungal genomes.</title>
        <authorList>
            <person name="Floudas D."/>
            <person name="Binder M."/>
            <person name="Riley R."/>
            <person name="Barry K."/>
            <person name="Blanchette R.A."/>
            <person name="Henrissat B."/>
            <person name="Martinez A.T."/>
            <person name="Otillar R."/>
            <person name="Spatafora J.W."/>
            <person name="Yadav J.S."/>
            <person name="Aerts A."/>
            <person name="Benoit I."/>
            <person name="Boyd A."/>
            <person name="Carlson A."/>
            <person name="Copeland A."/>
            <person name="Coutinho P.M."/>
            <person name="de Vries R.P."/>
            <person name="Ferreira P."/>
            <person name="Findley K."/>
            <person name="Foster B."/>
            <person name="Gaskell J."/>
            <person name="Glotzer D."/>
            <person name="Gorecki P."/>
            <person name="Heitman J."/>
            <person name="Hesse C."/>
            <person name="Hori C."/>
            <person name="Igarashi K."/>
            <person name="Jurgens J.A."/>
            <person name="Kallen N."/>
            <person name="Kersten P."/>
            <person name="Kohler A."/>
            <person name="Kuees U."/>
            <person name="Kumar T.K.A."/>
            <person name="Kuo A."/>
            <person name="LaButti K."/>
            <person name="Larrondo L.F."/>
            <person name="Lindquist E."/>
            <person name="Ling A."/>
            <person name="Lombard V."/>
            <person name="Lucas S."/>
            <person name="Lundell T."/>
            <person name="Martin R."/>
            <person name="McLaughlin D.J."/>
            <person name="Morgenstern I."/>
            <person name="Morin E."/>
            <person name="Murat C."/>
            <person name="Nagy L.G."/>
            <person name="Nolan M."/>
            <person name="Ohm R.A."/>
            <person name="Patyshakuliyeva A."/>
            <person name="Rokas A."/>
            <person name="Ruiz-Duenas F.J."/>
            <person name="Sabat G."/>
            <person name="Salamov A."/>
            <person name="Samejima M."/>
            <person name="Schmutz J."/>
            <person name="Slot J.C."/>
            <person name="St John F."/>
            <person name="Stenlid J."/>
            <person name="Sun H."/>
            <person name="Sun S."/>
            <person name="Syed K."/>
            <person name="Tsang A."/>
            <person name="Wiebenga A."/>
            <person name="Young D."/>
            <person name="Pisabarro A."/>
            <person name="Eastwood D.C."/>
            <person name="Martin F."/>
            <person name="Cullen D."/>
            <person name="Grigoriev I.V."/>
            <person name="Hibbett D.S."/>
        </authorList>
    </citation>
    <scope>NUCLEOTIDE SEQUENCE [LARGE SCALE GENOMIC DNA]</scope>
    <source>
        <strain evidence="2">FP-91666</strain>
    </source>
</reference>
<dbReference type="RefSeq" id="XP_007311439.1">
    <property type="nucleotide sequence ID" value="XM_007311377.1"/>
</dbReference>
<gene>
    <name evidence="1" type="ORF">STEHIDRAFT_126484</name>
</gene>
<dbReference type="PANTHER" id="PTHR30613:SF1">
    <property type="entry name" value="DUF1479 DOMAIN PROTEIN (AFU_ORTHOLOGUE AFUA_5G09280)"/>
    <property type="match status" value="1"/>
</dbReference>
<dbReference type="eggNOG" id="ENOG502QUAF">
    <property type="taxonomic scope" value="Eukaryota"/>
</dbReference>
<evidence type="ECO:0000313" key="1">
    <source>
        <dbReference type="EMBL" id="EIM79482.1"/>
    </source>
</evidence>
<dbReference type="InterPro" id="IPR027443">
    <property type="entry name" value="IPNS-like_sf"/>
</dbReference>
<dbReference type="Pfam" id="PF07350">
    <property type="entry name" value="Gig2-like"/>
    <property type="match status" value="1"/>
</dbReference>